<comment type="caution">
    <text evidence="2">The sequence shown here is derived from an EMBL/GenBank/DDBJ whole genome shotgun (WGS) entry which is preliminary data.</text>
</comment>
<dbReference type="Proteomes" id="UP001178507">
    <property type="component" value="Unassembled WGS sequence"/>
</dbReference>
<accession>A0AA36INZ5</accession>
<reference evidence="2" key="1">
    <citation type="submission" date="2023-08" db="EMBL/GenBank/DDBJ databases">
        <authorList>
            <person name="Chen Y."/>
            <person name="Shah S."/>
            <person name="Dougan E. K."/>
            <person name="Thang M."/>
            <person name="Chan C."/>
        </authorList>
    </citation>
    <scope>NUCLEOTIDE SEQUENCE</scope>
</reference>
<feature type="region of interest" description="Disordered" evidence="1">
    <location>
        <begin position="1"/>
        <end position="44"/>
    </location>
</feature>
<organism evidence="2 3">
    <name type="scientific">Effrenium voratum</name>
    <dbReference type="NCBI Taxonomy" id="2562239"/>
    <lineage>
        <taxon>Eukaryota</taxon>
        <taxon>Sar</taxon>
        <taxon>Alveolata</taxon>
        <taxon>Dinophyceae</taxon>
        <taxon>Suessiales</taxon>
        <taxon>Symbiodiniaceae</taxon>
        <taxon>Effrenium</taxon>
    </lineage>
</organism>
<proteinExistence type="predicted"/>
<evidence type="ECO:0000313" key="2">
    <source>
        <dbReference type="EMBL" id="CAJ1391050.1"/>
    </source>
</evidence>
<dbReference type="AlphaFoldDB" id="A0AA36INZ5"/>
<name>A0AA36INZ5_9DINO</name>
<protein>
    <submittedName>
        <fullName evidence="2">Uncharacterized protein</fullName>
    </submittedName>
</protein>
<sequence>EHHFDTVVPLKKGKRAAAPEQKPEKRKAGYDLRDRKPSKAGIEKHKYAISEDKVDPDVREYFFTTVQSSKAKGSPRNRVCGEATAKIHWYSLRQLLGWVDKHNVSPEKKSITELLVDHDVLKAYYVHLEDDTCRGTKWTPGAIGLITRSLVVALQVLGPKYLEGSKKVKKRQIQRTIDLIRSLGKTSAEKRAIEGCGLPAGKPLGDPPLTAEELVDNAIKWSQRCRNQALRNEALPEGTPESEAEYMQARLARYRAFGLAWSFVFQTTERIGTVLNRTLHWDEDAEAYFFVAAGVSPVKTEKAKRLSRGYFVSRKFLSKKWSAEFSAWMETDWPILVSYYKLPAEGPTFKPPARPGCAPFLPIPYDTFRKGIRMVCRACSTDVRGAAEGYLIVDPEITGRLHQVRTLQRFVGHDEKTSLKHYHVLGSRALSSKLQKLSDKASKKTKTAKKAKK</sequence>
<feature type="non-terminal residue" evidence="2">
    <location>
        <position position="453"/>
    </location>
</feature>
<gene>
    <name evidence="2" type="ORF">EVOR1521_LOCUS16321</name>
</gene>
<feature type="compositionally biased region" description="Basic and acidic residues" evidence="1">
    <location>
        <begin position="21"/>
        <end position="44"/>
    </location>
</feature>
<keyword evidence="3" id="KW-1185">Reference proteome</keyword>
<evidence type="ECO:0000313" key="3">
    <source>
        <dbReference type="Proteomes" id="UP001178507"/>
    </source>
</evidence>
<evidence type="ECO:0000256" key="1">
    <source>
        <dbReference type="SAM" id="MobiDB-lite"/>
    </source>
</evidence>
<dbReference type="EMBL" id="CAUJNA010002213">
    <property type="protein sequence ID" value="CAJ1391050.1"/>
    <property type="molecule type" value="Genomic_DNA"/>
</dbReference>